<feature type="region of interest" description="Disordered" evidence="1">
    <location>
        <begin position="53"/>
        <end position="137"/>
    </location>
</feature>
<feature type="compositionally biased region" description="Basic and acidic residues" evidence="1">
    <location>
        <begin position="53"/>
        <end position="64"/>
    </location>
</feature>
<feature type="compositionally biased region" description="Polar residues" evidence="1">
    <location>
        <begin position="76"/>
        <end position="93"/>
    </location>
</feature>
<protein>
    <submittedName>
        <fullName evidence="2">Uncharacterized protein</fullName>
    </submittedName>
</protein>
<feature type="region of interest" description="Disordered" evidence="1">
    <location>
        <begin position="1"/>
        <end position="21"/>
    </location>
</feature>
<reference evidence="2 3" key="1">
    <citation type="submission" date="2020-03" db="EMBL/GenBank/DDBJ databases">
        <title>Draft Genome Sequence of Cudoniella acicularis.</title>
        <authorList>
            <person name="Buettner E."/>
            <person name="Kellner H."/>
        </authorList>
    </citation>
    <scope>NUCLEOTIDE SEQUENCE [LARGE SCALE GENOMIC DNA]</scope>
    <source>
        <strain evidence="2 3">DSM 108380</strain>
    </source>
</reference>
<comment type="caution">
    <text evidence="2">The sequence shown here is derived from an EMBL/GenBank/DDBJ whole genome shotgun (WGS) entry which is preliminary data.</text>
</comment>
<accession>A0A8H4W994</accession>
<evidence type="ECO:0000256" key="1">
    <source>
        <dbReference type="SAM" id="MobiDB-lite"/>
    </source>
</evidence>
<gene>
    <name evidence="2" type="ORF">G7Y89_g1736</name>
</gene>
<proteinExistence type="predicted"/>
<name>A0A8H4W994_9HELO</name>
<evidence type="ECO:0000313" key="2">
    <source>
        <dbReference type="EMBL" id="KAF4636345.1"/>
    </source>
</evidence>
<keyword evidence="3" id="KW-1185">Reference proteome</keyword>
<dbReference type="AlphaFoldDB" id="A0A8H4W994"/>
<evidence type="ECO:0000313" key="3">
    <source>
        <dbReference type="Proteomes" id="UP000566819"/>
    </source>
</evidence>
<organism evidence="2 3">
    <name type="scientific">Cudoniella acicularis</name>
    <dbReference type="NCBI Taxonomy" id="354080"/>
    <lineage>
        <taxon>Eukaryota</taxon>
        <taxon>Fungi</taxon>
        <taxon>Dikarya</taxon>
        <taxon>Ascomycota</taxon>
        <taxon>Pezizomycotina</taxon>
        <taxon>Leotiomycetes</taxon>
        <taxon>Helotiales</taxon>
        <taxon>Tricladiaceae</taxon>
        <taxon>Cudoniella</taxon>
    </lineage>
</organism>
<dbReference type="Proteomes" id="UP000566819">
    <property type="component" value="Unassembled WGS sequence"/>
</dbReference>
<dbReference type="EMBL" id="JAAMPI010000070">
    <property type="protein sequence ID" value="KAF4636345.1"/>
    <property type="molecule type" value="Genomic_DNA"/>
</dbReference>
<sequence length="137" mass="14576">MNRDYTQVVSDTSLPEGEQMPKWERLLQGEVRKELQDRDRRVEVGKLANAAKLEQERFDREKANHPAVVGTPGASAATNTDAEISGSTSQLKETSPADISAPISVATAATDEGSDLGAPATTAQPEPVTNGDAMETP</sequence>
<feature type="compositionally biased region" description="Polar residues" evidence="1">
    <location>
        <begin position="1"/>
        <end position="13"/>
    </location>
</feature>